<dbReference type="AlphaFoldDB" id="A0A1J4KUS5"/>
<dbReference type="RefSeq" id="XP_068368177.1">
    <property type="nucleotide sequence ID" value="XM_068497888.1"/>
</dbReference>
<sequence length="238" mass="27925">MSDEQERAIEAEGEAEIEIDSDLDIQATPRRESPNRYNRFQRFIRSFSTQQPPTLYKAPPLPADGRKCLVLDMDETLVHCSPFPPHPSVNYFNISETEYVYMRPGLEEFMSYAMEHFEVFIYTFAERDYAELVLNTIAPNIDEDHRLYRDSCIVKKSLIIKDLDMLQRKKSKLIFVDDNDKALKVHKENTIVIPMWKGMPNDHALMEWLVPILEMCNNANDTRTVIKNIKNQTRRFTT</sequence>
<feature type="compositionally biased region" description="Acidic residues" evidence="2">
    <location>
        <begin position="11"/>
        <end position="23"/>
    </location>
</feature>
<dbReference type="SUPFAM" id="SSF56784">
    <property type="entry name" value="HAD-like"/>
    <property type="match status" value="1"/>
</dbReference>
<dbReference type="GeneID" id="94832592"/>
<proteinExistence type="inferred from homology"/>
<evidence type="ECO:0000259" key="3">
    <source>
        <dbReference type="PROSITE" id="PS50969"/>
    </source>
</evidence>
<keyword evidence="1" id="KW-0496">Mitochondrion</keyword>
<evidence type="ECO:0000313" key="5">
    <source>
        <dbReference type="Proteomes" id="UP000179807"/>
    </source>
</evidence>
<feature type="region of interest" description="Disordered" evidence="2">
    <location>
        <begin position="1"/>
        <end position="31"/>
    </location>
</feature>
<dbReference type="Proteomes" id="UP000179807">
    <property type="component" value="Unassembled WGS sequence"/>
</dbReference>
<dbReference type="Pfam" id="PF03031">
    <property type="entry name" value="NIF"/>
    <property type="match status" value="1"/>
</dbReference>
<organism evidence="4 5">
    <name type="scientific">Tritrichomonas foetus</name>
    <dbReference type="NCBI Taxonomy" id="1144522"/>
    <lineage>
        <taxon>Eukaryota</taxon>
        <taxon>Metamonada</taxon>
        <taxon>Parabasalia</taxon>
        <taxon>Tritrichomonadida</taxon>
        <taxon>Tritrichomonadidae</taxon>
        <taxon>Tritrichomonas</taxon>
    </lineage>
</organism>
<dbReference type="InterPro" id="IPR050365">
    <property type="entry name" value="TIM50"/>
</dbReference>
<comment type="caution">
    <text evidence="4">The sequence shown here is derived from an EMBL/GenBank/DDBJ whole genome shotgun (WGS) entry which is preliminary data.</text>
</comment>
<dbReference type="PROSITE" id="PS50969">
    <property type="entry name" value="FCP1"/>
    <property type="match status" value="1"/>
</dbReference>
<keyword evidence="5" id="KW-1185">Reference proteome</keyword>
<evidence type="ECO:0000313" key="4">
    <source>
        <dbReference type="EMBL" id="OHT15041.1"/>
    </source>
</evidence>
<feature type="domain" description="FCP1 homology" evidence="3">
    <location>
        <begin position="62"/>
        <end position="216"/>
    </location>
</feature>
<comment type="function">
    <text evidence="1">Essential component of the TIM23 complex, a complex that mediates the translocation of transit peptide-containing proteins across the mitochondrial inner membrane.</text>
</comment>
<reference evidence="4" key="1">
    <citation type="submission" date="2016-10" db="EMBL/GenBank/DDBJ databases">
        <authorList>
            <person name="Benchimol M."/>
            <person name="Almeida L.G."/>
            <person name="Vasconcelos A.T."/>
            <person name="Perreira-Neves A."/>
            <person name="Rosa I.A."/>
            <person name="Tasca T."/>
            <person name="Bogo M.R."/>
            <person name="de Souza W."/>
        </authorList>
    </citation>
    <scope>NUCLEOTIDE SEQUENCE [LARGE SCALE GENOMIC DNA]</scope>
    <source>
        <strain evidence="4">K</strain>
    </source>
</reference>
<dbReference type="SMART" id="SM00577">
    <property type="entry name" value="CPDc"/>
    <property type="match status" value="1"/>
</dbReference>
<keyword evidence="1" id="KW-0653">Protein transport</keyword>
<dbReference type="CDD" id="cd07521">
    <property type="entry name" value="HAD_FCP1-like"/>
    <property type="match status" value="1"/>
</dbReference>
<keyword evidence="1" id="KW-0809">Transit peptide</keyword>
<comment type="similarity">
    <text evidence="1">Belongs to the TIM50 family.</text>
</comment>
<evidence type="ECO:0000256" key="1">
    <source>
        <dbReference type="RuleBase" id="RU365079"/>
    </source>
</evidence>
<comment type="subunit">
    <text evidence="1">Component of the TIM23 complex.</text>
</comment>
<gene>
    <name evidence="4" type="ORF">TRFO_14559</name>
</gene>
<name>A0A1J4KUS5_9EUKA</name>
<dbReference type="InterPro" id="IPR036412">
    <property type="entry name" value="HAD-like_sf"/>
</dbReference>
<comment type="subcellular location">
    <subcellularLocation>
        <location evidence="1">Mitochondrion inner membrane</location>
        <topology evidence="1">Single-pass membrane protein</topology>
    </subcellularLocation>
</comment>
<dbReference type="Gene3D" id="3.40.50.1000">
    <property type="entry name" value="HAD superfamily/HAD-like"/>
    <property type="match status" value="1"/>
</dbReference>
<keyword evidence="1" id="KW-0813">Transport</keyword>
<dbReference type="OrthoDB" id="277011at2759"/>
<dbReference type="InterPro" id="IPR004274">
    <property type="entry name" value="FCP1_dom"/>
</dbReference>
<dbReference type="GO" id="GO:0005744">
    <property type="term" value="C:TIM23 mitochondrial import inner membrane translocase complex"/>
    <property type="evidence" value="ECO:0007669"/>
    <property type="project" value="UniProtKB-UniRule"/>
</dbReference>
<keyword evidence="1" id="KW-0811">Translocation</keyword>
<evidence type="ECO:0000256" key="2">
    <source>
        <dbReference type="SAM" id="MobiDB-lite"/>
    </source>
</evidence>
<dbReference type="GO" id="GO:0015031">
    <property type="term" value="P:protein transport"/>
    <property type="evidence" value="ECO:0007669"/>
    <property type="project" value="UniProtKB-KW"/>
</dbReference>
<dbReference type="VEuPathDB" id="TrichDB:TRFO_14559"/>
<accession>A0A1J4KUS5</accession>
<dbReference type="EMBL" id="MLAK01000282">
    <property type="protein sequence ID" value="OHT15041.1"/>
    <property type="molecule type" value="Genomic_DNA"/>
</dbReference>
<protein>
    <recommendedName>
        <fullName evidence="1">Mitochondrial import inner membrane translocase subunit TIM50</fullName>
    </recommendedName>
</protein>
<feature type="compositionally biased region" description="Basic and acidic residues" evidence="2">
    <location>
        <begin position="1"/>
        <end position="10"/>
    </location>
</feature>
<dbReference type="PANTHER" id="PTHR12210">
    <property type="entry name" value="DULLARD PROTEIN PHOSPHATASE"/>
    <property type="match status" value="1"/>
</dbReference>
<dbReference type="InterPro" id="IPR023214">
    <property type="entry name" value="HAD_sf"/>
</dbReference>